<reference evidence="1" key="1">
    <citation type="submission" date="2022-05" db="EMBL/GenBank/DDBJ databases">
        <title>Novel bacterial taxa in a minimal lignocellulolytic consortium and its capacity to transform plastics disclosed by genome-resolved metagenomics.</title>
        <authorList>
            <person name="Rodriguez C.A.D."/>
            <person name="Diaz-Garcia L."/>
            <person name="Herrera K."/>
            <person name="Tarazona N.A."/>
            <person name="Sproer C."/>
            <person name="Overmann J."/>
            <person name="Jimenez D.J."/>
        </authorList>
    </citation>
    <scope>NUCLEOTIDE SEQUENCE</scope>
    <source>
        <strain evidence="1">MAG5</strain>
    </source>
</reference>
<protein>
    <submittedName>
        <fullName evidence="1">Uncharacterized protein</fullName>
    </submittedName>
</protein>
<evidence type="ECO:0000313" key="1">
    <source>
        <dbReference type="EMBL" id="URN93794.1"/>
    </source>
</evidence>
<evidence type="ECO:0000313" key="2">
    <source>
        <dbReference type="Proteomes" id="UP001056756"/>
    </source>
</evidence>
<dbReference type="KEGG" id="plig:NAG76_18480"/>
<dbReference type="AlphaFoldDB" id="A0A9J6ZCE7"/>
<name>A0A9J6ZCE7_9BACL</name>
<dbReference type="Proteomes" id="UP001056756">
    <property type="component" value="Chromosome"/>
</dbReference>
<dbReference type="EMBL" id="CP097899">
    <property type="protein sequence ID" value="URN93794.1"/>
    <property type="molecule type" value="Genomic_DNA"/>
</dbReference>
<organism evidence="1 2">
    <name type="scientific">Candidatus Pristimantibacillus lignocellulolyticus</name>
    <dbReference type="NCBI Taxonomy" id="2994561"/>
    <lineage>
        <taxon>Bacteria</taxon>
        <taxon>Bacillati</taxon>
        <taxon>Bacillota</taxon>
        <taxon>Bacilli</taxon>
        <taxon>Bacillales</taxon>
        <taxon>Paenibacillaceae</taxon>
        <taxon>Candidatus Pristimantibacillus</taxon>
    </lineage>
</organism>
<gene>
    <name evidence="1" type="ORF">NAG76_18480</name>
</gene>
<accession>A0A9J6ZCE7</accession>
<sequence>MNLIKFPDIYELEYLFECNSLVADEETGWYYSGVSFMLERNSTEIEFYLLPACRSGFIRINVNKDTLIEIDLENIIEITIKRDKKTEFFEIYFDKDNFVEPLIVQTKPLIKAKWGTTRELNL</sequence>
<proteinExistence type="predicted"/>